<sequence length="238" mass="27252">MTKAGESLYQDAKNIIRLSNNAIERAQMLGGNNDGGIRIGTSLLTKCRYLPDFWARMIEVYPDTEIKLVSQKNPEQANRQPLSDLGVVYEMQEGLYLSEFYRGKCNFLEFRQVPLCVAMSSDHPLHHLKSISFADLNGYTVLLLRRGISEAFDLLRNALEQYPEIEIQDIDFYDINVFVSCEMNNQILLTPEIWKDIHPTLFVHPLESNFTVPYGLIYALELSNQAQLLISTIRDLVS</sequence>
<evidence type="ECO:0000313" key="7">
    <source>
        <dbReference type="Proteomes" id="UP000823891"/>
    </source>
</evidence>
<dbReference type="Proteomes" id="UP000823891">
    <property type="component" value="Unassembled WGS sequence"/>
</dbReference>
<dbReference type="EMBL" id="DWWS01000052">
    <property type="protein sequence ID" value="HJC24971.1"/>
    <property type="molecule type" value="Genomic_DNA"/>
</dbReference>
<evidence type="ECO:0000256" key="1">
    <source>
        <dbReference type="ARBA" id="ARBA00009437"/>
    </source>
</evidence>
<evidence type="ECO:0000256" key="4">
    <source>
        <dbReference type="ARBA" id="ARBA00023163"/>
    </source>
</evidence>
<dbReference type="Pfam" id="PF03466">
    <property type="entry name" value="LysR_substrate"/>
    <property type="match status" value="1"/>
</dbReference>
<comment type="similarity">
    <text evidence="1">Belongs to the LysR transcriptional regulatory family.</text>
</comment>
<feature type="domain" description="LysR substrate-binding" evidence="5">
    <location>
        <begin position="32"/>
        <end position="234"/>
    </location>
</feature>
<evidence type="ECO:0000259" key="5">
    <source>
        <dbReference type="Pfam" id="PF03466"/>
    </source>
</evidence>
<accession>A0A9D2NGA5</accession>
<dbReference type="CDD" id="cd05466">
    <property type="entry name" value="PBP2_LTTR_substrate"/>
    <property type="match status" value="1"/>
</dbReference>
<dbReference type="InterPro" id="IPR005119">
    <property type="entry name" value="LysR_subst-bd"/>
</dbReference>
<keyword evidence="4" id="KW-0804">Transcription</keyword>
<name>A0A9D2NGA5_9FIRM</name>
<dbReference type="GO" id="GO:0003700">
    <property type="term" value="F:DNA-binding transcription factor activity"/>
    <property type="evidence" value="ECO:0007669"/>
    <property type="project" value="TreeGrafter"/>
</dbReference>
<evidence type="ECO:0000313" key="6">
    <source>
        <dbReference type="EMBL" id="HJC24971.1"/>
    </source>
</evidence>
<dbReference type="SUPFAM" id="SSF53850">
    <property type="entry name" value="Periplasmic binding protein-like II"/>
    <property type="match status" value="1"/>
</dbReference>
<comment type="caution">
    <text evidence="6">The sequence shown here is derived from an EMBL/GenBank/DDBJ whole genome shotgun (WGS) entry which is preliminary data.</text>
</comment>
<organism evidence="6 7">
    <name type="scientific">Candidatus Eisenbergiella merdavium</name>
    <dbReference type="NCBI Taxonomy" id="2838551"/>
    <lineage>
        <taxon>Bacteria</taxon>
        <taxon>Bacillati</taxon>
        <taxon>Bacillota</taxon>
        <taxon>Clostridia</taxon>
        <taxon>Lachnospirales</taxon>
        <taxon>Lachnospiraceae</taxon>
        <taxon>Eisenbergiella</taxon>
    </lineage>
</organism>
<dbReference type="GO" id="GO:0032993">
    <property type="term" value="C:protein-DNA complex"/>
    <property type="evidence" value="ECO:0007669"/>
    <property type="project" value="TreeGrafter"/>
</dbReference>
<dbReference type="PANTHER" id="PTHR30346">
    <property type="entry name" value="TRANSCRIPTIONAL DUAL REGULATOR HCAR-RELATED"/>
    <property type="match status" value="1"/>
</dbReference>
<proteinExistence type="inferred from homology"/>
<dbReference type="GO" id="GO:0003677">
    <property type="term" value="F:DNA binding"/>
    <property type="evidence" value="ECO:0007669"/>
    <property type="project" value="UniProtKB-KW"/>
</dbReference>
<keyword evidence="3" id="KW-0238">DNA-binding</keyword>
<protein>
    <submittedName>
        <fullName evidence="6">LysR family transcriptional regulator substrate-binding protein</fullName>
    </submittedName>
</protein>
<evidence type="ECO:0000256" key="3">
    <source>
        <dbReference type="ARBA" id="ARBA00023125"/>
    </source>
</evidence>
<dbReference type="AlphaFoldDB" id="A0A9D2NGA5"/>
<gene>
    <name evidence="6" type="ORF">H9761_14925</name>
</gene>
<evidence type="ECO:0000256" key="2">
    <source>
        <dbReference type="ARBA" id="ARBA00023015"/>
    </source>
</evidence>
<reference evidence="6" key="2">
    <citation type="submission" date="2021-04" db="EMBL/GenBank/DDBJ databases">
        <authorList>
            <person name="Gilroy R."/>
        </authorList>
    </citation>
    <scope>NUCLEOTIDE SEQUENCE</scope>
    <source>
        <strain evidence="6">USAMLcec2-132</strain>
    </source>
</reference>
<reference evidence="6" key="1">
    <citation type="journal article" date="2021" name="PeerJ">
        <title>Extensive microbial diversity within the chicken gut microbiome revealed by metagenomics and culture.</title>
        <authorList>
            <person name="Gilroy R."/>
            <person name="Ravi A."/>
            <person name="Getino M."/>
            <person name="Pursley I."/>
            <person name="Horton D.L."/>
            <person name="Alikhan N.F."/>
            <person name="Baker D."/>
            <person name="Gharbi K."/>
            <person name="Hall N."/>
            <person name="Watson M."/>
            <person name="Adriaenssens E.M."/>
            <person name="Foster-Nyarko E."/>
            <person name="Jarju S."/>
            <person name="Secka A."/>
            <person name="Antonio M."/>
            <person name="Oren A."/>
            <person name="Chaudhuri R.R."/>
            <person name="La Ragione R."/>
            <person name="Hildebrand F."/>
            <person name="Pallen M.J."/>
        </authorList>
    </citation>
    <scope>NUCLEOTIDE SEQUENCE</scope>
    <source>
        <strain evidence="6">USAMLcec2-132</strain>
    </source>
</reference>
<keyword evidence="2" id="KW-0805">Transcription regulation</keyword>
<dbReference type="Gene3D" id="3.40.190.290">
    <property type="match status" value="1"/>
</dbReference>
<dbReference type="PANTHER" id="PTHR30346:SF0">
    <property type="entry name" value="HCA OPERON TRANSCRIPTIONAL ACTIVATOR HCAR"/>
    <property type="match status" value="1"/>
</dbReference>